<proteinExistence type="predicted"/>
<name>A0AA89BI09_PINIB</name>
<feature type="chain" id="PRO_5041734581" evidence="1">
    <location>
        <begin position="24"/>
        <end position="171"/>
    </location>
</feature>
<evidence type="ECO:0000313" key="2">
    <source>
        <dbReference type="EMBL" id="KAK3083101.1"/>
    </source>
</evidence>
<evidence type="ECO:0000313" key="3">
    <source>
        <dbReference type="Proteomes" id="UP001186944"/>
    </source>
</evidence>
<gene>
    <name evidence="2" type="ORF">FSP39_013973</name>
</gene>
<sequence>MEDKMEFYGIISFFLILLSPALADFALNSSEEKKILSNKEEIRKWVRIWHRRTETTAAAINHSCNCPYANCDFVTFSGECMFGCCFEFTQDNHCRLCSIPIPDEDNDMDIPERNATEDSAECKRHFITIKYPEYTQKFQNLFNISSFRTERVIEETCDAESHVELMPMKTQ</sequence>
<evidence type="ECO:0000256" key="1">
    <source>
        <dbReference type="SAM" id="SignalP"/>
    </source>
</evidence>
<reference evidence="2" key="1">
    <citation type="submission" date="2019-08" db="EMBL/GenBank/DDBJ databases">
        <title>The improved chromosome-level genome for the pearl oyster Pinctada fucata martensii using PacBio sequencing and Hi-C.</title>
        <authorList>
            <person name="Zheng Z."/>
        </authorList>
    </citation>
    <scope>NUCLEOTIDE SEQUENCE</scope>
    <source>
        <strain evidence="2">ZZ-2019</strain>
        <tissue evidence="2">Adductor muscle</tissue>
    </source>
</reference>
<organism evidence="2 3">
    <name type="scientific">Pinctada imbricata</name>
    <name type="common">Atlantic pearl-oyster</name>
    <name type="synonym">Pinctada martensii</name>
    <dbReference type="NCBI Taxonomy" id="66713"/>
    <lineage>
        <taxon>Eukaryota</taxon>
        <taxon>Metazoa</taxon>
        <taxon>Spiralia</taxon>
        <taxon>Lophotrochozoa</taxon>
        <taxon>Mollusca</taxon>
        <taxon>Bivalvia</taxon>
        <taxon>Autobranchia</taxon>
        <taxon>Pteriomorphia</taxon>
        <taxon>Pterioida</taxon>
        <taxon>Pterioidea</taxon>
        <taxon>Pteriidae</taxon>
        <taxon>Pinctada</taxon>
    </lineage>
</organism>
<comment type="caution">
    <text evidence="2">The sequence shown here is derived from an EMBL/GenBank/DDBJ whole genome shotgun (WGS) entry which is preliminary data.</text>
</comment>
<accession>A0AA89BI09</accession>
<feature type="signal peptide" evidence="1">
    <location>
        <begin position="1"/>
        <end position="23"/>
    </location>
</feature>
<protein>
    <submittedName>
        <fullName evidence="2">Uncharacterized protein</fullName>
    </submittedName>
</protein>
<dbReference type="Proteomes" id="UP001186944">
    <property type="component" value="Unassembled WGS sequence"/>
</dbReference>
<dbReference type="AlphaFoldDB" id="A0AA89BI09"/>
<keyword evidence="1" id="KW-0732">Signal</keyword>
<dbReference type="EMBL" id="VSWD01000014">
    <property type="protein sequence ID" value="KAK3083101.1"/>
    <property type="molecule type" value="Genomic_DNA"/>
</dbReference>
<keyword evidence="3" id="KW-1185">Reference proteome</keyword>